<evidence type="ECO:0000313" key="4">
    <source>
        <dbReference type="Proteomes" id="UP000663281"/>
    </source>
</evidence>
<dbReference type="PANTHER" id="PTHR43606:SF2">
    <property type="entry name" value="ALKALINE PHOSPHATASE FAMILY PROTEIN (AFU_ORTHOLOGUE AFUA_5G03860)"/>
    <property type="match status" value="1"/>
</dbReference>
<dbReference type="InterPro" id="IPR038607">
    <property type="entry name" value="PhoD-like_sf"/>
</dbReference>
<dbReference type="InterPro" id="IPR052900">
    <property type="entry name" value="Phospholipid_Metab_Enz"/>
</dbReference>
<accession>A0A974XJH6</accession>
<dbReference type="SUPFAM" id="SSF56300">
    <property type="entry name" value="Metallo-dependent phosphatases"/>
    <property type="match status" value="1"/>
</dbReference>
<dbReference type="InterPro" id="IPR032093">
    <property type="entry name" value="PhoD_N"/>
</dbReference>
<protein>
    <submittedName>
        <fullName evidence="3">Alkaline phosphatase D family protein</fullName>
    </submittedName>
</protein>
<dbReference type="CDD" id="cd07389">
    <property type="entry name" value="MPP_PhoD"/>
    <property type="match status" value="1"/>
</dbReference>
<feature type="domain" description="PhoD-like phosphatase metallophosphatase" evidence="1">
    <location>
        <begin position="145"/>
        <end position="555"/>
    </location>
</feature>
<name>A0A974XJH6_9GAMM</name>
<keyword evidence="4" id="KW-1185">Reference proteome</keyword>
<dbReference type="Pfam" id="PF09423">
    <property type="entry name" value="PhoD"/>
    <property type="match status" value="1"/>
</dbReference>
<dbReference type="Gene3D" id="2.60.40.380">
    <property type="entry name" value="Purple acid phosphatase-like, N-terminal"/>
    <property type="match status" value="1"/>
</dbReference>
<dbReference type="InterPro" id="IPR006311">
    <property type="entry name" value="TAT_signal"/>
</dbReference>
<dbReference type="Proteomes" id="UP000663281">
    <property type="component" value="Chromosome"/>
</dbReference>
<evidence type="ECO:0000313" key="3">
    <source>
        <dbReference type="EMBL" id="QSX29444.1"/>
    </source>
</evidence>
<evidence type="ECO:0000259" key="1">
    <source>
        <dbReference type="Pfam" id="PF09423"/>
    </source>
</evidence>
<dbReference type="AlphaFoldDB" id="A0A974XJH6"/>
<dbReference type="PROSITE" id="PS51257">
    <property type="entry name" value="PROKAR_LIPOPROTEIN"/>
    <property type="match status" value="1"/>
</dbReference>
<dbReference type="KEGG" id="scyp:JYB88_14715"/>
<feature type="domain" description="Phospholipase D N-terminal" evidence="2">
    <location>
        <begin position="46"/>
        <end position="134"/>
    </location>
</feature>
<dbReference type="InterPro" id="IPR029052">
    <property type="entry name" value="Metallo-depent_PP-like"/>
</dbReference>
<dbReference type="PANTHER" id="PTHR43606">
    <property type="entry name" value="PHOSPHATASE, PUTATIVE (AFU_ORTHOLOGUE AFUA_6G08710)-RELATED"/>
    <property type="match status" value="1"/>
</dbReference>
<dbReference type="RefSeq" id="WP_207324600.1">
    <property type="nucleotide sequence ID" value="NZ_CP071504.1"/>
</dbReference>
<gene>
    <name evidence="3" type="ORF">JYB88_14715</name>
</gene>
<dbReference type="PROSITE" id="PS51318">
    <property type="entry name" value="TAT"/>
    <property type="match status" value="1"/>
</dbReference>
<dbReference type="Gene3D" id="3.60.21.70">
    <property type="entry name" value="PhoD-like phosphatase"/>
    <property type="match status" value="1"/>
</dbReference>
<proteinExistence type="predicted"/>
<dbReference type="Pfam" id="PF16655">
    <property type="entry name" value="PhoD_N"/>
    <property type="match status" value="1"/>
</dbReference>
<dbReference type="EMBL" id="CP071504">
    <property type="protein sequence ID" value="QSX29444.1"/>
    <property type="molecule type" value="Genomic_DNA"/>
</dbReference>
<sequence length="591" mass="64924">MKRSFSRRDFLAMSAKGVGAAVLSYGLMGCSSSDDDTPAVAVAFNHGIASGDPAHDAVILWTRVTPETDADVRVSWEVATNADFKDIVTNGSTVTNADRDYTVKVDAMGLTAGTAYFFRFKSGSVTSLTGKTRTLPEGAVSQVKLAVVSCANFPAGYFNVYELLTEQQDLDALVHLGDYIYEYERGGYASEHAAELGREVLPAHELISLGDYRTRYAQYRGDASLQKLHAMVPFITVWDDHEVCNDAWREGAENHNEGEGDFSARKQAAMQAYFEWLPIRPWREGNHEEIYRSFSFGDLVDLHMLDTRLLGRDQQLDFNTYLDPNTGAFDGEAFMADVTATDRTMLGALQLLWLQGTLLSATGKWQVLGQQVLMGKMMLPAAIATQQLSIPQFAELAALAQLAARAQANDPTLTQNELTYLVANQYKLTPEVVALLKLPAIPYNLDAWDGYAYEREVILGTAKSKDHNLVVIAGDTHNAWANELRDVNGDVVGVEFATSSVSSPGLEYYLNLPTEQIPATEAAVVGLVDDLKYANLKDRGFMTLTFTQDAVRSDWHFVSSILDSDFTEAEDRGYSAMTLAGSHAIVPVSET</sequence>
<organism evidence="3 4">
    <name type="scientific">Shewanella cyperi</name>
    <dbReference type="NCBI Taxonomy" id="2814292"/>
    <lineage>
        <taxon>Bacteria</taxon>
        <taxon>Pseudomonadati</taxon>
        <taxon>Pseudomonadota</taxon>
        <taxon>Gammaproteobacteria</taxon>
        <taxon>Alteromonadales</taxon>
        <taxon>Shewanellaceae</taxon>
        <taxon>Shewanella</taxon>
    </lineage>
</organism>
<reference evidence="3 4" key="1">
    <citation type="submission" date="2021-03" db="EMBL/GenBank/DDBJ databases">
        <title>Novel species identification of genus Shewanella.</title>
        <authorList>
            <person name="Liu G."/>
            <person name="Zhang Q."/>
        </authorList>
    </citation>
    <scope>NUCLEOTIDE SEQUENCE [LARGE SCALE GENOMIC DNA]</scope>
    <source>
        <strain evidence="3 4">FJAT-53726</strain>
    </source>
</reference>
<dbReference type="InterPro" id="IPR018946">
    <property type="entry name" value="PhoD-like_MPP"/>
</dbReference>
<evidence type="ECO:0000259" key="2">
    <source>
        <dbReference type="Pfam" id="PF16655"/>
    </source>
</evidence>